<reference evidence="7" key="1">
    <citation type="submission" date="2020-05" db="EMBL/GenBank/DDBJ databases">
        <authorList>
            <person name="Chiriac C."/>
            <person name="Salcher M."/>
            <person name="Ghai R."/>
            <person name="Kavagutti S V."/>
        </authorList>
    </citation>
    <scope>NUCLEOTIDE SEQUENCE</scope>
</reference>
<name>A0A6J7XE65_9CAUD</name>
<evidence type="ECO:0000259" key="4">
    <source>
        <dbReference type="SMART" id="SM00990"/>
    </source>
</evidence>
<protein>
    <submittedName>
        <fullName evidence="7">VRR-NUC domain containing protein</fullName>
    </submittedName>
</protein>
<evidence type="ECO:0000313" key="5">
    <source>
        <dbReference type="EMBL" id="CAB4183491.1"/>
    </source>
</evidence>
<keyword evidence="3" id="KW-0378">Hydrolase</keyword>
<dbReference type="GO" id="GO:0016788">
    <property type="term" value="F:hydrolase activity, acting on ester bonds"/>
    <property type="evidence" value="ECO:0007669"/>
    <property type="project" value="InterPro"/>
</dbReference>
<evidence type="ECO:0000313" key="7">
    <source>
        <dbReference type="EMBL" id="CAB5229252.1"/>
    </source>
</evidence>
<dbReference type="Pfam" id="PF08774">
    <property type="entry name" value="VRR_NUC"/>
    <property type="match status" value="1"/>
</dbReference>
<dbReference type="InterPro" id="IPR014883">
    <property type="entry name" value="VRR_NUC"/>
</dbReference>
<organism evidence="7">
    <name type="scientific">uncultured Caudovirales phage</name>
    <dbReference type="NCBI Taxonomy" id="2100421"/>
    <lineage>
        <taxon>Viruses</taxon>
        <taxon>Duplodnaviria</taxon>
        <taxon>Heunggongvirae</taxon>
        <taxon>Uroviricota</taxon>
        <taxon>Caudoviricetes</taxon>
        <taxon>Peduoviridae</taxon>
        <taxon>Maltschvirus</taxon>
        <taxon>Maltschvirus maltsch</taxon>
    </lineage>
</organism>
<dbReference type="EMBL" id="LR797046">
    <property type="protein sequence ID" value="CAB4183491.1"/>
    <property type="molecule type" value="Genomic_DNA"/>
</dbReference>
<dbReference type="GO" id="GO:0004518">
    <property type="term" value="F:nuclease activity"/>
    <property type="evidence" value="ECO:0007669"/>
    <property type="project" value="UniProtKB-KW"/>
</dbReference>
<comment type="cofactor">
    <cofactor evidence="1">
        <name>Mg(2+)</name>
        <dbReference type="ChEBI" id="CHEBI:18420"/>
    </cofactor>
</comment>
<dbReference type="SMART" id="SM00990">
    <property type="entry name" value="VRR_NUC"/>
    <property type="match status" value="1"/>
</dbReference>
<evidence type="ECO:0000256" key="1">
    <source>
        <dbReference type="ARBA" id="ARBA00001946"/>
    </source>
</evidence>
<keyword evidence="2" id="KW-0540">Nuclease</keyword>
<accession>A0A6J7XE65</accession>
<dbReference type="Gene3D" id="3.40.1350.10">
    <property type="match status" value="1"/>
</dbReference>
<dbReference type="GO" id="GO:0003676">
    <property type="term" value="F:nucleic acid binding"/>
    <property type="evidence" value="ECO:0007669"/>
    <property type="project" value="InterPro"/>
</dbReference>
<gene>
    <name evidence="5" type="ORF">UFOVP1103_28</name>
    <name evidence="6" type="ORF">UFOVP1464_1</name>
    <name evidence="7" type="ORF">UFOVP1553_8</name>
</gene>
<evidence type="ECO:0000313" key="6">
    <source>
        <dbReference type="EMBL" id="CAB4213874.1"/>
    </source>
</evidence>
<evidence type="ECO:0000256" key="3">
    <source>
        <dbReference type="ARBA" id="ARBA00022801"/>
    </source>
</evidence>
<proteinExistence type="predicted"/>
<dbReference type="EMBL" id="LR797402">
    <property type="protein sequence ID" value="CAB4213874.1"/>
    <property type="molecule type" value="Genomic_DNA"/>
</dbReference>
<dbReference type="InterPro" id="IPR011856">
    <property type="entry name" value="tRNA_endonuc-like_dom_sf"/>
</dbReference>
<evidence type="ECO:0000256" key="2">
    <source>
        <dbReference type="ARBA" id="ARBA00022722"/>
    </source>
</evidence>
<feature type="domain" description="VRR-NUC" evidence="4">
    <location>
        <begin position="13"/>
        <end position="108"/>
    </location>
</feature>
<dbReference type="EMBL" id="LR798402">
    <property type="protein sequence ID" value="CAB5229252.1"/>
    <property type="molecule type" value="Genomic_DNA"/>
</dbReference>
<sequence length="126" mass="14177">MTLTIKKSFGKVASESMEQIMFVTWMRKTHPSFRIFHIPNGGTRDIRTAARLKTEGVSAGVPDLFIPALALWIEMKRANGGVVSPEQESWIEYLRGYGYVVDVCNGCNRAIEAVQKRMLDVAQEEV</sequence>